<dbReference type="Proteomes" id="UP000236642">
    <property type="component" value="Unassembled WGS sequence"/>
</dbReference>
<evidence type="ECO:0000256" key="3">
    <source>
        <dbReference type="ARBA" id="ARBA00023082"/>
    </source>
</evidence>
<reference evidence="9" key="1">
    <citation type="submission" date="2017-09" db="EMBL/GenBank/DDBJ databases">
        <title>Metaegenomics of thermophilic ammonia-oxidizing enrichment culture.</title>
        <authorList>
            <person name="Kato S."/>
            <person name="Suzuki K."/>
        </authorList>
    </citation>
    <scope>NUCLEOTIDE SEQUENCE [LARGE SCALE GENOMIC DNA]</scope>
</reference>
<keyword evidence="3" id="KW-0731">Sigma factor</keyword>
<dbReference type="InterPro" id="IPR036388">
    <property type="entry name" value="WH-like_DNA-bd_sf"/>
</dbReference>
<sequence>MGLLTPHPEEKRWIARARKGDPEAIAALYQHYADGIYRYLLYRVGDAELAEDLTADVFLKMMEDLPRYEERGLPFGAWLFRIARARLIDHWRRQHRRPTVALDDTETGPQTIQDIPEDEIATSEMIERALRVLTEEQREVVVLRFLVGMSLEEVARAMGKSIGAVKALQHRALAALARHLEKTRS</sequence>
<dbReference type="PANTHER" id="PTHR43133:SF57">
    <property type="entry name" value="RNA POLYMERASE SIGMA-70 FACTOR"/>
    <property type="match status" value="1"/>
</dbReference>
<protein>
    <submittedName>
        <fullName evidence="8">ECF RNA polymerase sigma factor SigX</fullName>
    </submittedName>
</protein>
<dbReference type="AlphaFoldDB" id="A0A2H5Y843"/>
<evidence type="ECO:0000313" key="9">
    <source>
        <dbReference type="Proteomes" id="UP000236642"/>
    </source>
</evidence>
<dbReference type="Gene3D" id="1.10.1740.10">
    <property type="match status" value="1"/>
</dbReference>
<accession>A0A2H5Y843</accession>
<dbReference type="Pfam" id="PF04545">
    <property type="entry name" value="Sigma70_r4"/>
    <property type="match status" value="1"/>
</dbReference>
<dbReference type="Gene3D" id="1.10.10.10">
    <property type="entry name" value="Winged helix-like DNA-binding domain superfamily/Winged helix DNA-binding domain"/>
    <property type="match status" value="1"/>
</dbReference>
<dbReference type="SUPFAM" id="SSF88659">
    <property type="entry name" value="Sigma3 and sigma4 domains of RNA polymerase sigma factors"/>
    <property type="match status" value="1"/>
</dbReference>
<evidence type="ECO:0000256" key="4">
    <source>
        <dbReference type="ARBA" id="ARBA00023125"/>
    </source>
</evidence>
<feature type="domain" description="RNA polymerase sigma-70 region 2" evidence="6">
    <location>
        <begin position="28"/>
        <end position="97"/>
    </location>
</feature>
<dbReference type="NCBIfam" id="TIGR02937">
    <property type="entry name" value="sigma70-ECF"/>
    <property type="match status" value="1"/>
</dbReference>
<dbReference type="InterPro" id="IPR007627">
    <property type="entry name" value="RNA_pol_sigma70_r2"/>
</dbReference>
<name>A0A2H5Y843_9CHLR</name>
<keyword evidence="2" id="KW-0805">Transcription regulation</keyword>
<comment type="similarity">
    <text evidence="1">Belongs to the sigma-70 factor family. ECF subfamily.</text>
</comment>
<dbReference type="GO" id="GO:0016987">
    <property type="term" value="F:sigma factor activity"/>
    <property type="evidence" value="ECO:0007669"/>
    <property type="project" value="UniProtKB-KW"/>
</dbReference>
<keyword evidence="5" id="KW-0804">Transcription</keyword>
<dbReference type="InterPro" id="IPR007630">
    <property type="entry name" value="RNA_pol_sigma70_r4"/>
</dbReference>
<feature type="domain" description="RNA polymerase sigma-70 region 4" evidence="7">
    <location>
        <begin position="129"/>
        <end position="176"/>
    </location>
</feature>
<dbReference type="GO" id="GO:0003677">
    <property type="term" value="F:DNA binding"/>
    <property type="evidence" value="ECO:0007669"/>
    <property type="project" value="UniProtKB-KW"/>
</dbReference>
<dbReference type="SUPFAM" id="SSF88946">
    <property type="entry name" value="Sigma2 domain of RNA polymerase sigma factors"/>
    <property type="match status" value="1"/>
</dbReference>
<dbReference type="Pfam" id="PF04542">
    <property type="entry name" value="Sigma70_r2"/>
    <property type="match status" value="1"/>
</dbReference>
<evidence type="ECO:0000313" key="8">
    <source>
        <dbReference type="EMBL" id="GBD09624.1"/>
    </source>
</evidence>
<dbReference type="PANTHER" id="PTHR43133">
    <property type="entry name" value="RNA POLYMERASE ECF-TYPE SIGMA FACTO"/>
    <property type="match status" value="1"/>
</dbReference>
<dbReference type="CDD" id="cd06171">
    <property type="entry name" value="Sigma70_r4"/>
    <property type="match status" value="1"/>
</dbReference>
<dbReference type="EMBL" id="BEHY01000054">
    <property type="protein sequence ID" value="GBD09624.1"/>
    <property type="molecule type" value="Genomic_DNA"/>
</dbReference>
<proteinExistence type="inferred from homology"/>
<evidence type="ECO:0000256" key="2">
    <source>
        <dbReference type="ARBA" id="ARBA00023015"/>
    </source>
</evidence>
<evidence type="ECO:0000259" key="6">
    <source>
        <dbReference type="Pfam" id="PF04542"/>
    </source>
</evidence>
<evidence type="ECO:0000256" key="1">
    <source>
        <dbReference type="ARBA" id="ARBA00010641"/>
    </source>
</evidence>
<evidence type="ECO:0000259" key="7">
    <source>
        <dbReference type="Pfam" id="PF04545"/>
    </source>
</evidence>
<dbReference type="InterPro" id="IPR013324">
    <property type="entry name" value="RNA_pol_sigma_r3/r4-like"/>
</dbReference>
<dbReference type="GO" id="GO:0006352">
    <property type="term" value="P:DNA-templated transcription initiation"/>
    <property type="evidence" value="ECO:0007669"/>
    <property type="project" value="InterPro"/>
</dbReference>
<dbReference type="InterPro" id="IPR013325">
    <property type="entry name" value="RNA_pol_sigma_r2"/>
</dbReference>
<dbReference type="InterPro" id="IPR039425">
    <property type="entry name" value="RNA_pol_sigma-70-like"/>
</dbReference>
<keyword evidence="4" id="KW-0238">DNA-binding</keyword>
<dbReference type="InterPro" id="IPR014284">
    <property type="entry name" value="RNA_pol_sigma-70_dom"/>
</dbReference>
<evidence type="ECO:0000256" key="5">
    <source>
        <dbReference type="ARBA" id="ARBA00023163"/>
    </source>
</evidence>
<comment type="caution">
    <text evidence="8">The sequence shown here is derived from an EMBL/GenBank/DDBJ whole genome shotgun (WGS) entry which is preliminary data.</text>
</comment>
<gene>
    <name evidence="8" type="primary">sigX_3</name>
    <name evidence="8" type="ORF">HRbin22_01881</name>
</gene>
<organism evidence="8 9">
    <name type="scientific">Candidatus Thermoflexus japonica</name>
    <dbReference type="NCBI Taxonomy" id="2035417"/>
    <lineage>
        <taxon>Bacteria</taxon>
        <taxon>Bacillati</taxon>
        <taxon>Chloroflexota</taxon>
        <taxon>Thermoflexia</taxon>
        <taxon>Thermoflexales</taxon>
        <taxon>Thermoflexaceae</taxon>
        <taxon>Thermoflexus</taxon>
    </lineage>
</organism>